<protein>
    <submittedName>
        <fullName evidence="2">Uncharacterized protein</fullName>
    </submittedName>
</protein>
<name>A0A975NFR7_9BRAD</name>
<evidence type="ECO:0000256" key="1">
    <source>
        <dbReference type="SAM" id="SignalP"/>
    </source>
</evidence>
<proteinExistence type="predicted"/>
<sequence length="121" mass="12322">MYARCLLIGALLAWSGSAGAHEAKGTNGGRIADAGSYHVEMVVKSEVVDVFISDAGEKPILTSGFKGTAILVAGGKSQRVVLAPVDGKRLSGSATVALPSQPKGVVQLTAPDGKTVQAKFD</sequence>
<feature type="signal peptide" evidence="1">
    <location>
        <begin position="1"/>
        <end position="20"/>
    </location>
</feature>
<keyword evidence="1" id="KW-0732">Signal</keyword>
<dbReference type="Proteomes" id="UP000680839">
    <property type="component" value="Chromosome"/>
</dbReference>
<evidence type="ECO:0000313" key="3">
    <source>
        <dbReference type="Proteomes" id="UP000680839"/>
    </source>
</evidence>
<gene>
    <name evidence="2" type="ORF">KMZ29_00720</name>
</gene>
<evidence type="ECO:0000313" key="2">
    <source>
        <dbReference type="EMBL" id="QWG13309.1"/>
    </source>
</evidence>
<dbReference type="EMBL" id="CP076134">
    <property type="protein sequence ID" value="QWG13309.1"/>
    <property type="molecule type" value="Genomic_DNA"/>
</dbReference>
<organism evidence="2 3">
    <name type="scientific">Bradyrhizobium sediminis</name>
    <dbReference type="NCBI Taxonomy" id="2840469"/>
    <lineage>
        <taxon>Bacteria</taxon>
        <taxon>Pseudomonadati</taxon>
        <taxon>Pseudomonadota</taxon>
        <taxon>Alphaproteobacteria</taxon>
        <taxon>Hyphomicrobiales</taxon>
        <taxon>Nitrobacteraceae</taxon>
        <taxon>Bradyrhizobium</taxon>
    </lineage>
</organism>
<reference evidence="2" key="1">
    <citation type="submission" date="2021-06" db="EMBL/GenBank/DDBJ databases">
        <title>Bradyrhizobium sp. S2-20-1 Genome sequencing.</title>
        <authorList>
            <person name="Jin L."/>
        </authorList>
    </citation>
    <scope>NUCLEOTIDE SEQUENCE</scope>
    <source>
        <strain evidence="2">S2-20-1</strain>
    </source>
</reference>
<accession>A0A975NFR7</accession>
<feature type="chain" id="PRO_5036972157" evidence="1">
    <location>
        <begin position="21"/>
        <end position="121"/>
    </location>
</feature>
<dbReference type="AlphaFoldDB" id="A0A975NFR7"/>